<dbReference type="Proteomes" id="UP000789375">
    <property type="component" value="Unassembled WGS sequence"/>
</dbReference>
<feature type="non-terminal residue" evidence="1">
    <location>
        <position position="1"/>
    </location>
</feature>
<comment type="caution">
    <text evidence="1">The sequence shown here is derived from an EMBL/GenBank/DDBJ whole genome shotgun (WGS) entry which is preliminary data.</text>
</comment>
<evidence type="ECO:0000313" key="1">
    <source>
        <dbReference type="EMBL" id="CAG8711234.1"/>
    </source>
</evidence>
<proteinExistence type="predicted"/>
<protein>
    <submittedName>
        <fullName evidence="1">7360_t:CDS:1</fullName>
    </submittedName>
</protein>
<name>A0A9N9HXV1_FUNMO</name>
<evidence type="ECO:0000313" key="2">
    <source>
        <dbReference type="Proteomes" id="UP000789375"/>
    </source>
</evidence>
<reference evidence="1" key="1">
    <citation type="submission" date="2021-06" db="EMBL/GenBank/DDBJ databases">
        <authorList>
            <person name="Kallberg Y."/>
            <person name="Tangrot J."/>
            <person name="Rosling A."/>
        </authorList>
    </citation>
    <scope>NUCLEOTIDE SEQUENCE</scope>
    <source>
        <strain evidence="1">87-6 pot B 2015</strain>
    </source>
</reference>
<dbReference type="EMBL" id="CAJVPP010010656">
    <property type="protein sequence ID" value="CAG8711234.1"/>
    <property type="molecule type" value="Genomic_DNA"/>
</dbReference>
<organism evidence="1 2">
    <name type="scientific">Funneliformis mosseae</name>
    <name type="common">Endomycorrhizal fungus</name>
    <name type="synonym">Glomus mosseae</name>
    <dbReference type="NCBI Taxonomy" id="27381"/>
    <lineage>
        <taxon>Eukaryota</taxon>
        <taxon>Fungi</taxon>
        <taxon>Fungi incertae sedis</taxon>
        <taxon>Mucoromycota</taxon>
        <taxon>Glomeromycotina</taxon>
        <taxon>Glomeromycetes</taxon>
        <taxon>Glomerales</taxon>
        <taxon>Glomeraceae</taxon>
        <taxon>Funneliformis</taxon>
    </lineage>
</organism>
<keyword evidence="2" id="KW-1185">Reference proteome</keyword>
<gene>
    <name evidence="1" type="ORF">FMOSSE_LOCUS14337</name>
</gene>
<accession>A0A9N9HXV1</accession>
<dbReference type="AlphaFoldDB" id="A0A9N9HXV1"/>
<sequence>HFERTLKYAQSLKQSLNIRDVWIVHFTCGDEPNHHWPSKEQRDKGLNAVIFWHNQDFTSVYMSARYNDEDGQMVEVSKEYIVPINEN</sequence>